<accession>A0ABT3GF23</accession>
<feature type="transmembrane region" description="Helical" evidence="2">
    <location>
        <begin position="33"/>
        <end position="51"/>
    </location>
</feature>
<evidence type="ECO:0000313" key="3">
    <source>
        <dbReference type="EMBL" id="MCW1922211.1"/>
    </source>
</evidence>
<dbReference type="RefSeq" id="WP_264486320.1">
    <property type="nucleotide sequence ID" value="NZ_JAPDDT010000002.1"/>
</dbReference>
<feature type="compositionally biased region" description="Pro residues" evidence="1">
    <location>
        <begin position="108"/>
        <end position="119"/>
    </location>
</feature>
<evidence type="ECO:0008006" key="5">
    <source>
        <dbReference type="Google" id="ProtNLM"/>
    </source>
</evidence>
<keyword evidence="2" id="KW-0812">Transmembrane</keyword>
<dbReference type="EMBL" id="JAPDDT010000002">
    <property type="protein sequence ID" value="MCW1922211.1"/>
    <property type="molecule type" value="Genomic_DNA"/>
</dbReference>
<feature type="compositionally biased region" description="Low complexity" evidence="1">
    <location>
        <begin position="73"/>
        <end position="107"/>
    </location>
</feature>
<keyword evidence="2" id="KW-1133">Transmembrane helix</keyword>
<keyword evidence="2" id="KW-0472">Membrane</keyword>
<reference evidence="3 4" key="1">
    <citation type="submission" date="2022-10" db="EMBL/GenBank/DDBJ databases">
        <title>Luteolibacter arcticus strain CCTCC AB 2014275, whole genome shotgun sequencing project.</title>
        <authorList>
            <person name="Zhao G."/>
            <person name="Shen L."/>
        </authorList>
    </citation>
    <scope>NUCLEOTIDE SEQUENCE [LARGE SCALE GENOMIC DNA]</scope>
    <source>
        <strain evidence="3 4">CCTCC AB 2014275</strain>
    </source>
</reference>
<feature type="region of interest" description="Disordered" evidence="1">
    <location>
        <begin position="73"/>
        <end position="119"/>
    </location>
</feature>
<organism evidence="3 4">
    <name type="scientific">Luteolibacter arcticus</name>
    <dbReference type="NCBI Taxonomy" id="1581411"/>
    <lineage>
        <taxon>Bacteria</taxon>
        <taxon>Pseudomonadati</taxon>
        <taxon>Verrucomicrobiota</taxon>
        <taxon>Verrucomicrobiia</taxon>
        <taxon>Verrucomicrobiales</taxon>
        <taxon>Verrucomicrobiaceae</taxon>
        <taxon>Luteolibacter</taxon>
    </lineage>
</organism>
<keyword evidence="4" id="KW-1185">Reference proteome</keyword>
<comment type="caution">
    <text evidence="3">The sequence shown here is derived from an EMBL/GenBank/DDBJ whole genome shotgun (WGS) entry which is preliminary data.</text>
</comment>
<name>A0ABT3GF23_9BACT</name>
<evidence type="ECO:0000256" key="1">
    <source>
        <dbReference type="SAM" id="MobiDB-lite"/>
    </source>
</evidence>
<protein>
    <recommendedName>
        <fullName evidence="5">Transglutaminase-like domain-containing protein</fullName>
    </recommendedName>
</protein>
<gene>
    <name evidence="3" type="ORF">OKA05_06580</name>
</gene>
<dbReference type="Proteomes" id="UP001320876">
    <property type="component" value="Unassembled WGS sequence"/>
</dbReference>
<evidence type="ECO:0000256" key="2">
    <source>
        <dbReference type="SAM" id="Phobius"/>
    </source>
</evidence>
<proteinExistence type="predicted"/>
<sequence length="734" mass="81665">MKEPRRASSPRPPGSPAKTIVVRGKGYHANASMMAVALFMAAGLGGMWWVFDQRGQNAPPKTAKKPAAKVVADASPTPGADQTLAADTTAAPDKSAPAVAAADVPKVAPTPAPAEEPAAPPTEAALFATRLAGEPIMPLVGIDATRTDEVARAKSLLADTARHGVWNDYNQFLQRSLSEAVGKIDTSKLRDHFDPLWKEEVFYQVFLRWQVLKRFSTSDITGPTYGHELFSWLMTNDTAMEEVLLTVKPKDNTAKVVEIMADAWGANREQAEKYFNLALACGVVFDTGEIKAQVVDEEYGNAVVAPIPRYTWYVDKNEKGKLATSINKLSARDLVWVVCAPVPETELEWAVDKMQLSRKSWGNAYGMIEYLMERAVKGLNPYEEYTFAEILKEGGICGDQTYFCVNTARALGIPAIGLSGETDLGGHAWAAVKTKDDEWDTHIGRIGGAANGAGGNPQVGGQVSEQEIWLWNDKAQQSRLQTVNVFRYLWLGDLMENLYQPESSEAAVRLANHVGKAFSETWTRLYDVLVTKTKEAKEPGAPEILEAWDDFVDRMRREFRENPRMAQLAAKAESEYLFPYAKEGDARNMLLRERRRIEREAGEQKDLVTDSLKREADLIQKNNAPGAAKEISNLYDKSLRQYGGSITGFKRMAEDYFSFCKDDPETARKAARDIELAFMRVVETGSKDWFRANTETSIYKMICSYYRTAGDETKAVKLEKRYERLLRDAERGAL</sequence>
<evidence type="ECO:0000313" key="4">
    <source>
        <dbReference type="Proteomes" id="UP001320876"/>
    </source>
</evidence>